<evidence type="ECO:0000256" key="8">
    <source>
        <dbReference type="PIRSR" id="PIRSR006809-2"/>
    </source>
</evidence>
<dbReference type="PIRSF" id="PIRSF006809">
    <property type="entry name" value="GTP-binding_hflX_prd"/>
    <property type="match status" value="1"/>
</dbReference>
<evidence type="ECO:0000256" key="6">
    <source>
        <dbReference type="HAMAP-Rule" id="MF_00900"/>
    </source>
</evidence>
<dbReference type="Pfam" id="PF01926">
    <property type="entry name" value="MMR_HSR1"/>
    <property type="match status" value="1"/>
</dbReference>
<feature type="binding site" evidence="7">
    <location>
        <begin position="330"/>
        <end position="333"/>
    </location>
    <ligand>
        <name>GTP</name>
        <dbReference type="ChEBI" id="CHEBI:37565"/>
    </ligand>
</feature>
<feature type="binding site" evidence="7">
    <location>
        <begin position="209"/>
        <end position="216"/>
    </location>
    <ligand>
        <name>GTP</name>
        <dbReference type="ChEBI" id="CHEBI:37565"/>
    </ligand>
</feature>
<dbReference type="InterPro" id="IPR025121">
    <property type="entry name" value="GTPase_HflX_N"/>
</dbReference>
<dbReference type="GO" id="GO:0046872">
    <property type="term" value="F:metal ion binding"/>
    <property type="evidence" value="ECO:0007669"/>
    <property type="project" value="UniProtKB-KW"/>
</dbReference>
<evidence type="ECO:0000256" key="2">
    <source>
        <dbReference type="ARBA" id="ARBA00022723"/>
    </source>
</evidence>
<dbReference type="PROSITE" id="PS51705">
    <property type="entry name" value="G_HFLX"/>
    <property type="match status" value="1"/>
</dbReference>
<gene>
    <name evidence="6 10" type="primary">hflX</name>
    <name evidence="10" type="ORF">EUAN_11540</name>
</gene>
<dbReference type="PANTHER" id="PTHR10229">
    <property type="entry name" value="GTP-BINDING PROTEIN HFLX"/>
    <property type="match status" value="1"/>
</dbReference>
<dbReference type="Pfam" id="PF16360">
    <property type="entry name" value="GTP-bdg_M"/>
    <property type="match status" value="1"/>
</dbReference>
<dbReference type="InterPro" id="IPR006073">
    <property type="entry name" value="GTP-bd"/>
</dbReference>
<comment type="similarity">
    <text evidence="6">Belongs to the TRAFAC class OBG-HflX-like GTPase superfamily. HflX GTPase family.</text>
</comment>
<dbReference type="PRINTS" id="PR00326">
    <property type="entry name" value="GTP1OBG"/>
</dbReference>
<sequence>MFENKENHRERVLVVGVDVGIRKSDIDIESSMKELEELAEAAGAEVIGSVVQKRERIDAVFYVGKGKAEEIRNAAEELDVDTVIFNNELSGAQIRNLEKAMDRKILDRTSLILDIFANRAASREGKLQVELAQLKYRLPRLVGFSNHLSRLGGGIGTRGPGEQKLEIDRRHILGRIHDIEKQIRELEKVRSMKRKQRIESNTPIVAIVGYTNAGKSTLLNSLIKSDEDYGPEKDVFVKDMLFATLETSLRKGTLPGGREFILTDTVGFVSKLPTKLVEAFKGTLEEVKYADVLLHVLDITNEDLELQMKTTMDILRDLDCLDKPIITVLNKCDKNEGYELMYSIDDPKIMISAKTGYNLDKLLEMIEEHIPEKYHRIKFLLPYDESGLMSIIFGDKGVESIEYKQEGIEILASVSEKTKSKYRKYVIEGMEEEVEEEF</sequence>
<feature type="domain" description="Hflx-type G" evidence="9">
    <location>
        <begin position="203"/>
        <end position="374"/>
    </location>
</feature>
<keyword evidence="3 6" id="KW-0547">Nucleotide-binding</keyword>
<dbReference type="Gene3D" id="3.40.50.300">
    <property type="entry name" value="P-loop containing nucleotide triphosphate hydrolases"/>
    <property type="match status" value="1"/>
</dbReference>
<dbReference type="InterPro" id="IPR005225">
    <property type="entry name" value="Small_GTP-bd"/>
</dbReference>
<evidence type="ECO:0000313" key="10">
    <source>
        <dbReference type="EMBL" id="OHW62589.1"/>
    </source>
</evidence>
<evidence type="ECO:0000256" key="7">
    <source>
        <dbReference type="PIRSR" id="PIRSR006809-1"/>
    </source>
</evidence>
<feature type="binding site" evidence="7">
    <location>
        <begin position="352"/>
        <end position="354"/>
    </location>
    <ligand>
        <name>GTP</name>
        <dbReference type="ChEBI" id="CHEBI:37565"/>
    </ligand>
</feature>
<dbReference type="EMBL" id="MKIE01000003">
    <property type="protein sequence ID" value="OHW62589.1"/>
    <property type="molecule type" value="Genomic_DNA"/>
</dbReference>
<comment type="caution">
    <text evidence="10">The sequence shown here is derived from an EMBL/GenBank/DDBJ whole genome shotgun (WGS) entry which is preliminary data.</text>
</comment>
<keyword evidence="1 6" id="KW-0963">Cytoplasm</keyword>
<dbReference type="Proteomes" id="UP000180254">
    <property type="component" value="Unassembled WGS sequence"/>
</dbReference>
<dbReference type="STRING" id="39480.EUAN_11540"/>
<accession>A0A1S1VA36</accession>
<dbReference type="Gene3D" id="6.10.250.2860">
    <property type="match status" value="1"/>
</dbReference>
<proteinExistence type="inferred from homology"/>
<reference evidence="10 11" key="1">
    <citation type="submission" date="2016-09" db="EMBL/GenBank/DDBJ databases">
        <title>Genome sequence of Eubacterium angustum.</title>
        <authorList>
            <person name="Poehlein A."/>
            <person name="Daniel R."/>
        </authorList>
    </citation>
    <scope>NUCLEOTIDE SEQUENCE [LARGE SCALE GENOMIC DNA]</scope>
    <source>
        <strain evidence="10 11">DSM 1989</strain>
    </source>
</reference>
<dbReference type="CDD" id="cd01878">
    <property type="entry name" value="HflX"/>
    <property type="match status" value="1"/>
</dbReference>
<dbReference type="InterPro" id="IPR030394">
    <property type="entry name" value="G_HFLX_dom"/>
</dbReference>
<evidence type="ECO:0000256" key="5">
    <source>
        <dbReference type="ARBA" id="ARBA00023134"/>
    </source>
</evidence>
<comment type="function">
    <text evidence="6">GTPase that associates with the 50S ribosomal subunit and may have a role during protein synthesis or ribosome biogenesis.</text>
</comment>
<name>A0A1S1VA36_9FIRM</name>
<dbReference type="Gene3D" id="3.40.50.11060">
    <property type="entry name" value="GTPase HflX, N-terminal domain"/>
    <property type="match status" value="1"/>
</dbReference>
<dbReference type="InterPro" id="IPR042108">
    <property type="entry name" value="GTPase_HflX_N_sf"/>
</dbReference>
<organism evidence="10 11">
    <name type="scientific">Andreesenia angusta</name>
    <dbReference type="NCBI Taxonomy" id="39480"/>
    <lineage>
        <taxon>Bacteria</taxon>
        <taxon>Bacillati</taxon>
        <taxon>Bacillota</taxon>
        <taxon>Tissierellia</taxon>
        <taxon>Tissierellales</taxon>
        <taxon>Gottschalkiaceae</taxon>
        <taxon>Andreesenia</taxon>
    </lineage>
</organism>
<comment type="subcellular location">
    <subcellularLocation>
        <location evidence="6">Cytoplasm</location>
    </subcellularLocation>
    <text evidence="6">May associate with membranes.</text>
</comment>
<dbReference type="GO" id="GO:0005525">
    <property type="term" value="F:GTP binding"/>
    <property type="evidence" value="ECO:0007669"/>
    <property type="project" value="UniProtKB-UniRule"/>
</dbReference>
<dbReference type="InterPro" id="IPR016496">
    <property type="entry name" value="GTPase_HflX"/>
</dbReference>
<keyword evidence="2 8" id="KW-0479">Metal-binding</keyword>
<evidence type="ECO:0000313" key="11">
    <source>
        <dbReference type="Proteomes" id="UP000180254"/>
    </source>
</evidence>
<dbReference type="GO" id="GO:0003924">
    <property type="term" value="F:GTPase activity"/>
    <property type="evidence" value="ECO:0007669"/>
    <property type="project" value="UniProtKB-UniRule"/>
</dbReference>
<protein>
    <recommendedName>
        <fullName evidence="6">GTPase HflX</fullName>
    </recommendedName>
    <alternativeName>
        <fullName evidence="6">GTP-binding protein HflX</fullName>
    </alternativeName>
</protein>
<dbReference type="NCBIfam" id="TIGR03156">
    <property type="entry name" value="GTP_HflX"/>
    <property type="match status" value="1"/>
</dbReference>
<dbReference type="InterPro" id="IPR032305">
    <property type="entry name" value="GTP-bd_M"/>
</dbReference>
<keyword evidence="11" id="KW-1185">Reference proteome</keyword>
<keyword evidence="5 6" id="KW-0342">GTP-binding</keyword>
<dbReference type="SUPFAM" id="SSF52540">
    <property type="entry name" value="P-loop containing nucleoside triphosphate hydrolases"/>
    <property type="match status" value="1"/>
</dbReference>
<keyword evidence="4 8" id="KW-0460">Magnesium</keyword>
<dbReference type="NCBIfam" id="TIGR00231">
    <property type="entry name" value="small_GTP"/>
    <property type="match status" value="1"/>
</dbReference>
<dbReference type="PANTHER" id="PTHR10229:SF0">
    <property type="entry name" value="GTP-BINDING PROTEIN 6-RELATED"/>
    <property type="match status" value="1"/>
</dbReference>
<dbReference type="Pfam" id="PF13167">
    <property type="entry name" value="GTP-bdg_N"/>
    <property type="match status" value="1"/>
</dbReference>
<dbReference type="AlphaFoldDB" id="A0A1S1VA36"/>
<dbReference type="GO" id="GO:0005737">
    <property type="term" value="C:cytoplasm"/>
    <property type="evidence" value="ECO:0007669"/>
    <property type="project" value="UniProtKB-SubCell"/>
</dbReference>
<evidence type="ECO:0000259" key="9">
    <source>
        <dbReference type="PROSITE" id="PS51705"/>
    </source>
</evidence>
<dbReference type="GO" id="GO:0043022">
    <property type="term" value="F:ribosome binding"/>
    <property type="evidence" value="ECO:0007669"/>
    <property type="project" value="TreeGrafter"/>
</dbReference>
<dbReference type="HAMAP" id="MF_00900">
    <property type="entry name" value="GTPase_HflX"/>
    <property type="match status" value="1"/>
</dbReference>
<evidence type="ECO:0000256" key="3">
    <source>
        <dbReference type="ARBA" id="ARBA00022741"/>
    </source>
</evidence>
<feature type="binding site" evidence="8">
    <location>
        <position position="216"/>
    </location>
    <ligand>
        <name>Mg(2+)</name>
        <dbReference type="ChEBI" id="CHEBI:18420"/>
    </ligand>
</feature>
<comment type="cofactor">
    <cofactor evidence="8">
        <name>Mg(2+)</name>
        <dbReference type="ChEBI" id="CHEBI:18420"/>
    </cofactor>
</comment>
<feature type="binding site" evidence="8">
    <location>
        <position position="244"/>
    </location>
    <ligand>
        <name>Mg(2+)</name>
        <dbReference type="ChEBI" id="CHEBI:18420"/>
    </ligand>
</feature>
<dbReference type="FunFam" id="3.40.50.11060:FF:000001">
    <property type="entry name" value="GTPase HflX"/>
    <property type="match status" value="1"/>
</dbReference>
<comment type="subunit">
    <text evidence="6">Monomer. Associates with the 50S ribosomal subunit.</text>
</comment>
<feature type="binding site" evidence="7">
    <location>
        <begin position="264"/>
        <end position="267"/>
    </location>
    <ligand>
        <name>GTP</name>
        <dbReference type="ChEBI" id="CHEBI:37565"/>
    </ligand>
</feature>
<evidence type="ECO:0000256" key="4">
    <source>
        <dbReference type="ARBA" id="ARBA00022842"/>
    </source>
</evidence>
<dbReference type="InterPro" id="IPR027417">
    <property type="entry name" value="P-loop_NTPase"/>
</dbReference>
<evidence type="ECO:0000256" key="1">
    <source>
        <dbReference type="ARBA" id="ARBA00022490"/>
    </source>
</evidence>